<dbReference type="Gene3D" id="3.40.50.150">
    <property type="entry name" value="Vaccinia Virus protein VP39"/>
    <property type="match status" value="1"/>
</dbReference>
<protein>
    <submittedName>
        <fullName evidence="1">S-adenosyl-L-methionine methyltransferase</fullName>
    </submittedName>
</protein>
<dbReference type="GO" id="GO:0032259">
    <property type="term" value="P:methylation"/>
    <property type="evidence" value="ECO:0007669"/>
    <property type="project" value="UniProtKB-KW"/>
</dbReference>
<organism evidence="1 2">
    <name type="scientific">Afifella marina DSM 2698</name>
    <dbReference type="NCBI Taxonomy" id="1120955"/>
    <lineage>
        <taxon>Bacteria</taxon>
        <taxon>Pseudomonadati</taxon>
        <taxon>Pseudomonadota</taxon>
        <taxon>Alphaproteobacteria</taxon>
        <taxon>Hyphomicrobiales</taxon>
        <taxon>Afifellaceae</taxon>
        <taxon>Afifella</taxon>
    </lineage>
</organism>
<dbReference type="EMBL" id="FMVW01000002">
    <property type="protein sequence ID" value="SCZ31279.1"/>
    <property type="molecule type" value="Genomic_DNA"/>
</dbReference>
<dbReference type="SUPFAM" id="SSF53335">
    <property type="entry name" value="S-adenosyl-L-methionine-dependent methyltransferases"/>
    <property type="match status" value="1"/>
</dbReference>
<dbReference type="InterPro" id="IPR029063">
    <property type="entry name" value="SAM-dependent_MTases_sf"/>
</dbReference>
<sequence>MSRLESTINRLIAQKVLLDHVATLIGAREGPVFELGLGNGRTFDHLRQIFPQRDIFAFDRSIRAHAGCIPDAEHMVVGDMRDTLRLVHPRVPGKPVLIHADMGAGDPTADLATREWLSPLVAAWAADDGYVLSDRPLELPGFAELKRPAEAPVSPHILYQKAA</sequence>
<dbReference type="InterPro" id="IPR025690">
    <property type="entry name" value="Methyltransf_put"/>
</dbReference>
<evidence type="ECO:0000313" key="1">
    <source>
        <dbReference type="EMBL" id="SCZ31279.1"/>
    </source>
</evidence>
<evidence type="ECO:0000313" key="2">
    <source>
        <dbReference type="Proteomes" id="UP000199347"/>
    </source>
</evidence>
<dbReference type="OrthoDB" id="7348097at2"/>
<keyword evidence="2" id="KW-1185">Reference proteome</keyword>
<dbReference type="STRING" id="1120955.SAMN03080610_01350"/>
<dbReference type="Proteomes" id="UP000199347">
    <property type="component" value="Unassembled WGS sequence"/>
</dbReference>
<reference evidence="1 2" key="1">
    <citation type="submission" date="2016-10" db="EMBL/GenBank/DDBJ databases">
        <authorList>
            <person name="de Groot N.N."/>
        </authorList>
    </citation>
    <scope>NUCLEOTIDE SEQUENCE [LARGE SCALE GENOMIC DNA]</scope>
    <source>
        <strain evidence="1 2">DSM 2698</strain>
    </source>
</reference>
<gene>
    <name evidence="1" type="ORF">SAMN03080610_01350</name>
</gene>
<proteinExistence type="predicted"/>
<name>A0A1G5N3I5_AFIMA</name>
<keyword evidence="1" id="KW-0489">Methyltransferase</keyword>
<keyword evidence="1" id="KW-0808">Transferase</keyword>
<accession>A0A1G5N3I5</accession>
<dbReference type="RefSeq" id="WP_092810849.1">
    <property type="nucleotide sequence ID" value="NZ_FMVW01000002.1"/>
</dbReference>
<dbReference type="AlphaFoldDB" id="A0A1G5N3I5"/>
<dbReference type="GO" id="GO:0008168">
    <property type="term" value="F:methyltransferase activity"/>
    <property type="evidence" value="ECO:0007669"/>
    <property type="project" value="UniProtKB-KW"/>
</dbReference>
<dbReference type="Pfam" id="PF12692">
    <property type="entry name" value="Methyltransf_17"/>
    <property type="match status" value="1"/>
</dbReference>